<gene>
    <name evidence="2" type="ORF">BJ085DRAFT_13631</name>
</gene>
<dbReference type="PANTHER" id="PTHR21021">
    <property type="entry name" value="GAF/PUTATIVE CYTOSKELETAL PROTEIN"/>
    <property type="match status" value="1"/>
</dbReference>
<evidence type="ECO:0000313" key="3">
    <source>
        <dbReference type="Proteomes" id="UP000268162"/>
    </source>
</evidence>
<proteinExistence type="inferred from homology"/>
<dbReference type="GO" id="GO:0005829">
    <property type="term" value="C:cytosol"/>
    <property type="evidence" value="ECO:0007669"/>
    <property type="project" value="TreeGrafter"/>
</dbReference>
<dbReference type="GO" id="GO:0031929">
    <property type="term" value="P:TOR signaling"/>
    <property type="evidence" value="ECO:0007669"/>
    <property type="project" value="TreeGrafter"/>
</dbReference>
<name>A0A4Q0A386_9FUNG</name>
<dbReference type="InterPro" id="IPR007303">
    <property type="entry name" value="TIP41-like"/>
</dbReference>
<evidence type="ECO:0000256" key="1">
    <source>
        <dbReference type="ARBA" id="ARBA00006658"/>
    </source>
</evidence>
<accession>A0A4Q0A386</accession>
<evidence type="ECO:0000313" key="2">
    <source>
        <dbReference type="EMBL" id="RKP39720.1"/>
    </source>
</evidence>
<reference evidence="3" key="1">
    <citation type="journal article" date="2018" name="Nat. Microbiol.">
        <title>Leveraging single-cell genomics to expand the fungal tree of life.</title>
        <authorList>
            <person name="Ahrendt S.R."/>
            <person name="Quandt C.A."/>
            <person name="Ciobanu D."/>
            <person name="Clum A."/>
            <person name="Salamov A."/>
            <person name="Andreopoulos B."/>
            <person name="Cheng J.F."/>
            <person name="Woyke T."/>
            <person name="Pelin A."/>
            <person name="Henrissat B."/>
            <person name="Reynolds N.K."/>
            <person name="Benny G.L."/>
            <person name="Smith M.E."/>
            <person name="James T.Y."/>
            <person name="Grigoriev I.V."/>
        </authorList>
    </citation>
    <scope>NUCLEOTIDE SEQUENCE [LARGE SCALE GENOMIC DNA]</scope>
    <source>
        <strain evidence="3">RSA 468</strain>
    </source>
</reference>
<organism evidence="2 3">
    <name type="scientific">Dimargaris cristalligena</name>
    <dbReference type="NCBI Taxonomy" id="215637"/>
    <lineage>
        <taxon>Eukaryota</taxon>
        <taxon>Fungi</taxon>
        <taxon>Fungi incertae sedis</taxon>
        <taxon>Zoopagomycota</taxon>
        <taxon>Kickxellomycotina</taxon>
        <taxon>Dimargaritomycetes</taxon>
        <taxon>Dimargaritales</taxon>
        <taxon>Dimargaritaceae</taxon>
        <taxon>Dimargaris</taxon>
    </lineage>
</organism>
<protein>
    <submittedName>
        <fullName evidence="2">TIP41-like family-domain-containing protein</fullName>
    </submittedName>
</protein>
<dbReference type="EMBL" id="ML002249">
    <property type="protein sequence ID" value="RKP39720.1"/>
    <property type="molecule type" value="Genomic_DNA"/>
</dbReference>
<dbReference type="PANTHER" id="PTHR21021:SF16">
    <property type="entry name" value="TIP41-LIKE PROTEIN"/>
    <property type="match status" value="1"/>
</dbReference>
<comment type="similarity">
    <text evidence="1">Belongs to the TIP41 family.</text>
</comment>
<dbReference type="InterPro" id="IPR051330">
    <property type="entry name" value="Phosphatase_reg/MetRdx"/>
</dbReference>
<dbReference type="Pfam" id="PF04176">
    <property type="entry name" value="TIP41"/>
    <property type="match status" value="1"/>
</dbReference>
<dbReference type="STRING" id="215637.A0A4Q0A386"/>
<dbReference type="Proteomes" id="UP000268162">
    <property type="component" value="Unassembled WGS sequence"/>
</dbReference>
<sequence>MLYETKPSPVPHRLYTSDPASDGLRGIEFGGWRIERQVKPISDSETIESYEKRFGIPIPEMIFGDNYLKVYHLATGLELTWKAWDALALVQNDMSAGKWLKVAYADEWANYSSDALHHASTTVKKYDWTYSTTYAGTVVNPPCGEFEPSTDRIDYEKLKQKEPILFFEDIVLYEDELADNGVSLLNVKVRVMPSGFFVLQRFLMRVDGVVFRLFDTRVYHEFGTSHVIRECFANECSYNEVVRVRTIYIYILI</sequence>
<keyword evidence="3" id="KW-1185">Reference proteome</keyword>
<dbReference type="AlphaFoldDB" id="A0A4Q0A386"/>